<protein>
    <submittedName>
        <fullName evidence="2">Uncharacterized protein</fullName>
    </submittedName>
</protein>
<keyword evidence="3" id="KW-1185">Reference proteome</keyword>
<evidence type="ECO:0000313" key="3">
    <source>
        <dbReference type="Proteomes" id="UP001154282"/>
    </source>
</evidence>
<feature type="compositionally biased region" description="Low complexity" evidence="1">
    <location>
        <begin position="1"/>
        <end position="43"/>
    </location>
</feature>
<dbReference type="EMBL" id="CAMGYJ010000007">
    <property type="protein sequence ID" value="CAI0443857.1"/>
    <property type="molecule type" value="Genomic_DNA"/>
</dbReference>
<gene>
    <name evidence="2" type="ORF">LITE_LOCUS27853</name>
</gene>
<dbReference type="AlphaFoldDB" id="A0AAV0MC58"/>
<evidence type="ECO:0000313" key="2">
    <source>
        <dbReference type="EMBL" id="CAI0443857.1"/>
    </source>
</evidence>
<sequence length="128" mass="13080">MPSTGSSSSPEYSDTVTARATPPAAPSSSHAAPAAPPILAASPNGNNETRPSPSVTAPSSPADFPIADAAEPEAAAQNSSESSLIRVTEEQEGKASSPCEIDGLPASGPEEAHQFPCLLEVDQWWLEI</sequence>
<organism evidence="2 3">
    <name type="scientific">Linum tenue</name>
    <dbReference type="NCBI Taxonomy" id="586396"/>
    <lineage>
        <taxon>Eukaryota</taxon>
        <taxon>Viridiplantae</taxon>
        <taxon>Streptophyta</taxon>
        <taxon>Embryophyta</taxon>
        <taxon>Tracheophyta</taxon>
        <taxon>Spermatophyta</taxon>
        <taxon>Magnoliopsida</taxon>
        <taxon>eudicotyledons</taxon>
        <taxon>Gunneridae</taxon>
        <taxon>Pentapetalae</taxon>
        <taxon>rosids</taxon>
        <taxon>fabids</taxon>
        <taxon>Malpighiales</taxon>
        <taxon>Linaceae</taxon>
        <taxon>Linum</taxon>
    </lineage>
</organism>
<comment type="caution">
    <text evidence="2">The sequence shown here is derived from an EMBL/GenBank/DDBJ whole genome shotgun (WGS) entry which is preliminary data.</text>
</comment>
<proteinExistence type="predicted"/>
<evidence type="ECO:0000256" key="1">
    <source>
        <dbReference type="SAM" id="MobiDB-lite"/>
    </source>
</evidence>
<feature type="region of interest" description="Disordered" evidence="1">
    <location>
        <begin position="1"/>
        <end position="111"/>
    </location>
</feature>
<feature type="compositionally biased region" description="Low complexity" evidence="1">
    <location>
        <begin position="51"/>
        <end position="76"/>
    </location>
</feature>
<reference evidence="2" key="1">
    <citation type="submission" date="2022-08" db="EMBL/GenBank/DDBJ databases">
        <authorList>
            <person name="Gutierrez-Valencia J."/>
        </authorList>
    </citation>
    <scope>NUCLEOTIDE SEQUENCE</scope>
</reference>
<name>A0AAV0MC58_9ROSI</name>
<accession>A0AAV0MC58</accession>
<dbReference type="Proteomes" id="UP001154282">
    <property type="component" value="Unassembled WGS sequence"/>
</dbReference>